<keyword evidence="1" id="KW-1133">Transmembrane helix</keyword>
<keyword evidence="1" id="KW-0812">Transmembrane</keyword>
<evidence type="ECO:0000256" key="1">
    <source>
        <dbReference type="SAM" id="Phobius"/>
    </source>
</evidence>
<evidence type="ECO:0008006" key="4">
    <source>
        <dbReference type="Google" id="ProtNLM"/>
    </source>
</evidence>
<accession>A0ABP1CNR2</accession>
<dbReference type="Proteomes" id="UP001497453">
    <property type="component" value="Chromosome 1"/>
</dbReference>
<gene>
    <name evidence="2" type="ORF">GFSPODELE1_LOCUS1589</name>
</gene>
<evidence type="ECO:0000313" key="3">
    <source>
        <dbReference type="Proteomes" id="UP001497453"/>
    </source>
</evidence>
<evidence type="ECO:0000313" key="2">
    <source>
        <dbReference type="EMBL" id="CAL1697310.1"/>
    </source>
</evidence>
<organism evidence="2 3">
    <name type="scientific">Somion occarium</name>
    <dbReference type="NCBI Taxonomy" id="3059160"/>
    <lineage>
        <taxon>Eukaryota</taxon>
        <taxon>Fungi</taxon>
        <taxon>Dikarya</taxon>
        <taxon>Basidiomycota</taxon>
        <taxon>Agaricomycotina</taxon>
        <taxon>Agaricomycetes</taxon>
        <taxon>Polyporales</taxon>
        <taxon>Cerrenaceae</taxon>
        <taxon>Somion</taxon>
    </lineage>
</organism>
<keyword evidence="3" id="KW-1185">Reference proteome</keyword>
<keyword evidence="1" id="KW-0472">Membrane</keyword>
<sequence>MRSTAEYIALASSEDEASKVSCPSDGRAHAYSNVTNSSGPYNALLVCACIAALLSSVLSVLLFARDMSLDLLITPTRSPNGRSLRRPSQYMNLDRVLENSTYDFPPITNFPPVTFQVKVNDPLRTMWEDERGWYSKHGTVYPDDRRIVVNAETSTVLQFRNMDYAMERCILNITIPQRTDTFDPNVTVLERSSVDIWVLDAGTELLRYIDGATEYAPKRRELLTTLSFSALSSSSSGQFHCPSVHFTTLELSCSPSMPNCNVDFWQDQRARPIGGLHMIQYSSIRSGR</sequence>
<dbReference type="EMBL" id="OZ037944">
    <property type="protein sequence ID" value="CAL1697310.1"/>
    <property type="molecule type" value="Genomic_DNA"/>
</dbReference>
<name>A0ABP1CNR2_9APHY</name>
<reference evidence="3" key="1">
    <citation type="submission" date="2024-04" db="EMBL/GenBank/DDBJ databases">
        <authorList>
            <person name="Shaw F."/>
            <person name="Minotto A."/>
        </authorList>
    </citation>
    <scope>NUCLEOTIDE SEQUENCE [LARGE SCALE GENOMIC DNA]</scope>
</reference>
<proteinExistence type="predicted"/>
<protein>
    <recommendedName>
        <fullName evidence="4">Ubiquitin 3 binding protein But2 C-terminal domain-containing protein</fullName>
    </recommendedName>
</protein>
<feature type="transmembrane region" description="Helical" evidence="1">
    <location>
        <begin position="41"/>
        <end position="64"/>
    </location>
</feature>